<proteinExistence type="predicted"/>
<dbReference type="EMBL" id="JALLBG020000187">
    <property type="protein sequence ID" value="KAL3760378.1"/>
    <property type="molecule type" value="Genomic_DNA"/>
</dbReference>
<protein>
    <submittedName>
        <fullName evidence="2">Uncharacterized protein</fullName>
    </submittedName>
</protein>
<comment type="caution">
    <text evidence="2">The sequence shown here is derived from an EMBL/GenBank/DDBJ whole genome shotgun (WGS) entry which is preliminary data.</text>
</comment>
<feature type="compositionally biased region" description="Low complexity" evidence="1">
    <location>
        <begin position="28"/>
        <end position="49"/>
    </location>
</feature>
<dbReference type="Proteomes" id="UP001530293">
    <property type="component" value="Unassembled WGS sequence"/>
</dbReference>
<dbReference type="PANTHER" id="PTHR13507">
    <property type="entry name" value="PRKR-INTERACTING PROTEIN 1"/>
    <property type="match status" value="1"/>
</dbReference>
<gene>
    <name evidence="2" type="ORF">ACHAWU_006170</name>
</gene>
<dbReference type="AlphaFoldDB" id="A0ABD3M9D9"/>
<evidence type="ECO:0000313" key="2">
    <source>
        <dbReference type="EMBL" id="KAL3760378.1"/>
    </source>
</evidence>
<dbReference type="PANTHER" id="PTHR13507:SF0">
    <property type="entry name" value="PRKR-INTERACTING PROTEIN 1"/>
    <property type="match status" value="1"/>
</dbReference>
<evidence type="ECO:0000313" key="3">
    <source>
        <dbReference type="Proteomes" id="UP001530293"/>
    </source>
</evidence>
<evidence type="ECO:0000256" key="1">
    <source>
        <dbReference type="SAM" id="MobiDB-lite"/>
    </source>
</evidence>
<feature type="region of interest" description="Disordered" evidence="1">
    <location>
        <begin position="100"/>
        <end position="236"/>
    </location>
</feature>
<sequence>MGRYTTVQAYADNNPNMRAVDYAQATGTTAATSSNSNSNDTSTTTTTNNRGPVITEKVDNPYGSTAGAGSGEFHVYRHARAREMARWEAINATEAERKAEEEFQSKVAQAAKEEEDKTEKRRRKRERAKDAKRRKKNMMLGGVDVGVGNDVRGNYTEHEEAEDEFEYTPIASSQLLAPTASSAATPALDGKMDNGTTTALGNNAEEDDEEDGDTTKIHSPRRQEDNYNIPVFPNDGSFLERMKQELAK</sequence>
<dbReference type="Pfam" id="PF06658">
    <property type="entry name" value="DUF1168"/>
    <property type="match status" value="1"/>
</dbReference>
<reference evidence="2 3" key="1">
    <citation type="submission" date="2024-10" db="EMBL/GenBank/DDBJ databases">
        <title>Updated reference genomes for cyclostephanoid diatoms.</title>
        <authorList>
            <person name="Roberts W.R."/>
            <person name="Alverson A.J."/>
        </authorList>
    </citation>
    <scope>NUCLEOTIDE SEQUENCE [LARGE SCALE GENOMIC DNA]</scope>
    <source>
        <strain evidence="2 3">AJA232-27</strain>
    </source>
</reference>
<name>A0ABD3M9D9_9STRA</name>
<feature type="compositionally biased region" description="Basic and acidic residues" evidence="1">
    <location>
        <begin position="213"/>
        <end position="225"/>
    </location>
</feature>
<feature type="region of interest" description="Disordered" evidence="1">
    <location>
        <begin position="28"/>
        <end position="70"/>
    </location>
</feature>
<feature type="compositionally biased region" description="Low complexity" evidence="1">
    <location>
        <begin position="171"/>
        <end position="188"/>
    </location>
</feature>
<keyword evidence="3" id="KW-1185">Reference proteome</keyword>
<dbReference type="InterPro" id="IPR009548">
    <property type="entry name" value="Prkrip1"/>
</dbReference>
<accession>A0ABD3M9D9</accession>
<organism evidence="2 3">
    <name type="scientific">Discostella pseudostelligera</name>
    <dbReference type="NCBI Taxonomy" id="259834"/>
    <lineage>
        <taxon>Eukaryota</taxon>
        <taxon>Sar</taxon>
        <taxon>Stramenopiles</taxon>
        <taxon>Ochrophyta</taxon>
        <taxon>Bacillariophyta</taxon>
        <taxon>Coscinodiscophyceae</taxon>
        <taxon>Thalassiosirophycidae</taxon>
        <taxon>Stephanodiscales</taxon>
        <taxon>Stephanodiscaceae</taxon>
        <taxon>Discostella</taxon>
    </lineage>
</organism>
<feature type="compositionally biased region" description="Basic residues" evidence="1">
    <location>
        <begin position="120"/>
        <end position="137"/>
    </location>
</feature>